<keyword evidence="5" id="KW-1185">Reference proteome</keyword>
<gene>
    <name evidence="4" type="ORF">I8J32_011600</name>
</gene>
<dbReference type="CDD" id="cd04301">
    <property type="entry name" value="NAT_SF"/>
    <property type="match status" value="1"/>
</dbReference>
<evidence type="ECO:0000256" key="1">
    <source>
        <dbReference type="ARBA" id="ARBA00022679"/>
    </source>
</evidence>
<dbReference type="InterPro" id="IPR000182">
    <property type="entry name" value="GNAT_dom"/>
</dbReference>
<dbReference type="SUPFAM" id="SSF56024">
    <property type="entry name" value="Phospholipase D/nuclease"/>
    <property type="match status" value="1"/>
</dbReference>
<dbReference type="EMBL" id="CP071518">
    <property type="protein sequence ID" value="QSX77402.1"/>
    <property type="molecule type" value="Genomic_DNA"/>
</dbReference>
<proteinExistence type="predicted"/>
<sequence>MSASLTAKGRFTVSAVDYESGLPQLRLVRETVFVQEQGVPVSLEWDDLDPRCHHVLALDADGAPIGTGRLTPEHKIGRMAVLSDWRGHGVGEALLHALIDQARSQGWHEISLHAQASAIGFYARHGFLPQGPRFEEAGIEHQTMRRLLDGPNPVESHDAAVAALLGVIGTARRHLWLYSRELDPGLLDRPDVMTALRRFATRGGETRILLQDVLAPQSAHAPLIALSQRLPSAFLFRVIEETVDRAYPSAFACNDAGGWYFRLLGHRTDGETRIDQPARARQLENVFEPFWERARPCTEYRALGI</sequence>
<dbReference type="SUPFAM" id="SSF55729">
    <property type="entry name" value="Acyl-CoA N-acyltransferases (Nat)"/>
    <property type="match status" value="1"/>
</dbReference>
<protein>
    <submittedName>
        <fullName evidence="4">GNAT family N-acetyltransferase</fullName>
    </submittedName>
</protein>
<dbReference type="Pfam" id="PF13673">
    <property type="entry name" value="Acetyltransf_10"/>
    <property type="match status" value="1"/>
</dbReference>
<dbReference type="PANTHER" id="PTHR43877:SF1">
    <property type="entry name" value="ACETYLTRANSFERASE"/>
    <property type="match status" value="1"/>
</dbReference>
<dbReference type="RefSeq" id="WP_200612245.1">
    <property type="nucleotide sequence ID" value="NZ_CP071518.1"/>
</dbReference>
<reference evidence="4 5" key="1">
    <citation type="submission" date="2021-03" db="EMBL/GenBank/DDBJ databases">
        <title>Lysobacter sp. nov. isolated from soil of gangwondo yeongwol, south Korea.</title>
        <authorList>
            <person name="Kim K.R."/>
            <person name="Kim K.H."/>
            <person name="Jeon C.O."/>
        </authorList>
    </citation>
    <scope>NUCLEOTIDE SEQUENCE [LARGE SCALE GENOMIC DNA]</scope>
    <source>
        <strain evidence="4 5">R19</strain>
    </source>
</reference>
<dbReference type="Gene3D" id="3.40.630.30">
    <property type="match status" value="1"/>
</dbReference>
<dbReference type="Pfam" id="PF25559">
    <property type="entry name" value="DUF7931"/>
    <property type="match status" value="1"/>
</dbReference>
<dbReference type="InterPro" id="IPR057691">
    <property type="entry name" value="DUF7931"/>
</dbReference>
<accession>A0A974XX24</accession>
<dbReference type="PANTHER" id="PTHR43877">
    <property type="entry name" value="AMINOALKYLPHOSPHONATE N-ACETYLTRANSFERASE-RELATED-RELATED"/>
    <property type="match status" value="1"/>
</dbReference>
<evidence type="ECO:0000313" key="4">
    <source>
        <dbReference type="EMBL" id="QSX77402.1"/>
    </source>
</evidence>
<dbReference type="InterPro" id="IPR050832">
    <property type="entry name" value="Bact_Acetyltransf"/>
</dbReference>
<keyword evidence="2" id="KW-0012">Acyltransferase</keyword>
<evidence type="ECO:0000313" key="5">
    <source>
        <dbReference type="Proteomes" id="UP000639274"/>
    </source>
</evidence>
<feature type="domain" description="N-acetyltransferase" evidence="3">
    <location>
        <begin position="11"/>
        <end position="149"/>
    </location>
</feature>
<dbReference type="GO" id="GO:0016747">
    <property type="term" value="F:acyltransferase activity, transferring groups other than amino-acyl groups"/>
    <property type="evidence" value="ECO:0007669"/>
    <property type="project" value="InterPro"/>
</dbReference>
<name>A0A974XX24_9GAMM</name>
<evidence type="ECO:0000256" key="2">
    <source>
        <dbReference type="ARBA" id="ARBA00023315"/>
    </source>
</evidence>
<dbReference type="PROSITE" id="PS51186">
    <property type="entry name" value="GNAT"/>
    <property type="match status" value="1"/>
</dbReference>
<dbReference type="Proteomes" id="UP000639274">
    <property type="component" value="Chromosome"/>
</dbReference>
<dbReference type="KEGG" id="lsf:I8J32_011600"/>
<dbReference type="InterPro" id="IPR016181">
    <property type="entry name" value="Acyl_CoA_acyltransferase"/>
</dbReference>
<organism evidence="4 5">
    <name type="scientific">Agrilutibacter solisilvae</name>
    <dbReference type="NCBI Taxonomy" id="2763317"/>
    <lineage>
        <taxon>Bacteria</taxon>
        <taxon>Pseudomonadati</taxon>
        <taxon>Pseudomonadota</taxon>
        <taxon>Gammaproteobacteria</taxon>
        <taxon>Lysobacterales</taxon>
        <taxon>Lysobacteraceae</taxon>
        <taxon>Agrilutibacter</taxon>
    </lineage>
</organism>
<evidence type="ECO:0000259" key="3">
    <source>
        <dbReference type="PROSITE" id="PS51186"/>
    </source>
</evidence>
<keyword evidence="1" id="KW-0808">Transferase</keyword>
<dbReference type="AlphaFoldDB" id="A0A974XX24"/>